<reference evidence="2" key="1">
    <citation type="journal article" date="2020" name="Stud. Mycol.">
        <title>101 Dothideomycetes genomes: a test case for predicting lifestyles and emergence of pathogens.</title>
        <authorList>
            <person name="Haridas S."/>
            <person name="Albert R."/>
            <person name="Binder M."/>
            <person name="Bloem J."/>
            <person name="Labutti K."/>
            <person name="Salamov A."/>
            <person name="Andreopoulos B."/>
            <person name="Baker S."/>
            <person name="Barry K."/>
            <person name="Bills G."/>
            <person name="Bluhm B."/>
            <person name="Cannon C."/>
            <person name="Castanera R."/>
            <person name="Culley D."/>
            <person name="Daum C."/>
            <person name="Ezra D."/>
            <person name="Gonzalez J."/>
            <person name="Henrissat B."/>
            <person name="Kuo A."/>
            <person name="Liang C."/>
            <person name="Lipzen A."/>
            <person name="Lutzoni F."/>
            <person name="Magnuson J."/>
            <person name="Mondo S."/>
            <person name="Nolan M."/>
            <person name="Ohm R."/>
            <person name="Pangilinan J."/>
            <person name="Park H.-J."/>
            <person name="Ramirez L."/>
            <person name="Alfaro M."/>
            <person name="Sun H."/>
            <person name="Tritt A."/>
            <person name="Yoshinaga Y."/>
            <person name="Zwiers L.-H."/>
            <person name="Turgeon B."/>
            <person name="Goodwin S."/>
            <person name="Spatafora J."/>
            <person name="Crous P."/>
            <person name="Grigoriev I."/>
        </authorList>
    </citation>
    <scope>NUCLEOTIDE SEQUENCE</scope>
    <source>
        <strain evidence="2">ATCC 36951</strain>
    </source>
</reference>
<evidence type="ECO:0000313" key="2">
    <source>
        <dbReference type="EMBL" id="KAF2168937.1"/>
    </source>
</evidence>
<proteinExistence type="predicted"/>
<keyword evidence="3" id="KW-1185">Reference proteome</keyword>
<dbReference type="AlphaFoldDB" id="A0A6A6CNT6"/>
<feature type="compositionally biased region" description="Basic and acidic residues" evidence="1">
    <location>
        <begin position="388"/>
        <end position="397"/>
    </location>
</feature>
<protein>
    <recommendedName>
        <fullName evidence="4">DUF4185 domain-containing protein</fullName>
    </recommendedName>
</protein>
<gene>
    <name evidence="2" type="ORF">M409DRAFT_52924</name>
</gene>
<dbReference type="OrthoDB" id="2583188at2759"/>
<evidence type="ECO:0000256" key="1">
    <source>
        <dbReference type="SAM" id="MobiDB-lite"/>
    </source>
</evidence>
<organism evidence="2 3">
    <name type="scientific">Zasmidium cellare ATCC 36951</name>
    <dbReference type="NCBI Taxonomy" id="1080233"/>
    <lineage>
        <taxon>Eukaryota</taxon>
        <taxon>Fungi</taxon>
        <taxon>Dikarya</taxon>
        <taxon>Ascomycota</taxon>
        <taxon>Pezizomycotina</taxon>
        <taxon>Dothideomycetes</taxon>
        <taxon>Dothideomycetidae</taxon>
        <taxon>Mycosphaerellales</taxon>
        <taxon>Mycosphaerellaceae</taxon>
        <taxon>Zasmidium</taxon>
    </lineage>
</organism>
<dbReference type="Proteomes" id="UP000799537">
    <property type="component" value="Unassembled WGS sequence"/>
</dbReference>
<sequence>MGHITWPPKLLRTDVLGEVKDTSNRKFTRDIGRAVHISHNTYYAFGDTFCHDARGGFVGVTNNSIALCEDPRGAPCRSTYLGVGGERGKVGTFVPHTRGEEEWENQPEHKEKNDRVTCWSFGGIIEEREGCGSGWVFFDKMLTHGGDAGHHFGMGVARVTVQPDRSLKVERPMGETMVFGEGEPKFGSISHLCDDDGWVYLLGAHDPAPQQFDMRCHLARIRRDADFTQRGNYEVWINTLDGKGAWEKHYNHVDDLKKLQDLDIQAQGAIFKAPEFAPEGKPYLWIGVNKFGVGHFYVGAAPAVTGPWEVQDLGELPRDPDPWDGKSSGPKYALYPNPRASDLARGEMLCTWTDAAQLGGKVIAARFWFEGSYDRPPPPPPAEAAATNERRKSGFGQLEEKLKSKLGGFLKR</sequence>
<dbReference type="RefSeq" id="XP_033669826.1">
    <property type="nucleotide sequence ID" value="XM_033812213.1"/>
</dbReference>
<dbReference type="GeneID" id="54565485"/>
<evidence type="ECO:0000313" key="3">
    <source>
        <dbReference type="Proteomes" id="UP000799537"/>
    </source>
</evidence>
<dbReference type="EMBL" id="ML993589">
    <property type="protein sequence ID" value="KAF2168937.1"/>
    <property type="molecule type" value="Genomic_DNA"/>
</dbReference>
<feature type="region of interest" description="Disordered" evidence="1">
    <location>
        <begin position="374"/>
        <end position="397"/>
    </location>
</feature>
<evidence type="ECO:0008006" key="4">
    <source>
        <dbReference type="Google" id="ProtNLM"/>
    </source>
</evidence>
<feature type="region of interest" description="Disordered" evidence="1">
    <location>
        <begin position="312"/>
        <end position="332"/>
    </location>
</feature>
<name>A0A6A6CNT6_ZASCE</name>
<feature type="compositionally biased region" description="Basic and acidic residues" evidence="1">
    <location>
        <begin position="315"/>
        <end position="324"/>
    </location>
</feature>
<accession>A0A6A6CNT6</accession>